<gene>
    <name evidence="2" type="ORF">EZS28_055969</name>
</gene>
<feature type="compositionally biased region" description="Basic and acidic residues" evidence="1">
    <location>
        <begin position="140"/>
        <end position="149"/>
    </location>
</feature>
<sequence length="187" mass="21116">VEQIERHGRLGEYLDQLSNTSQQQPQPQVASHSTSLQQTKLQGFITQQLSQTTLVDQYCAHCSEELTQFAAPDALEGEQSFPPEKENEAGKILKDEEEDEDDSNEDNTDDEDEEKEEDDDEDEQKNNQNKESNISNGIMKDNKGEMLMDVESDKIDGKSDQNDIDDTFGELPDISGALNALQFQQEE</sequence>
<dbReference type="AlphaFoldDB" id="A0A5J4PTG5"/>
<reference evidence="2 3" key="1">
    <citation type="submission" date="2019-03" db="EMBL/GenBank/DDBJ databases">
        <title>Single cell metagenomics reveals metabolic interactions within the superorganism composed of flagellate Streblomastix strix and complex community of Bacteroidetes bacteria on its surface.</title>
        <authorList>
            <person name="Treitli S.C."/>
            <person name="Kolisko M."/>
            <person name="Husnik F."/>
            <person name="Keeling P."/>
            <person name="Hampl V."/>
        </authorList>
    </citation>
    <scope>NUCLEOTIDE SEQUENCE [LARGE SCALE GENOMIC DNA]</scope>
    <source>
        <strain evidence="2">ST1C</strain>
    </source>
</reference>
<feature type="non-terminal residue" evidence="2">
    <location>
        <position position="1"/>
    </location>
</feature>
<accession>A0A5J4PTG5</accession>
<feature type="compositionally biased region" description="Polar residues" evidence="1">
    <location>
        <begin position="16"/>
        <end position="35"/>
    </location>
</feature>
<organism evidence="2 3">
    <name type="scientific">Streblomastix strix</name>
    <dbReference type="NCBI Taxonomy" id="222440"/>
    <lineage>
        <taxon>Eukaryota</taxon>
        <taxon>Metamonada</taxon>
        <taxon>Preaxostyla</taxon>
        <taxon>Oxymonadida</taxon>
        <taxon>Streblomastigidae</taxon>
        <taxon>Streblomastix</taxon>
    </lineage>
</organism>
<comment type="caution">
    <text evidence="2">The sequence shown here is derived from an EMBL/GenBank/DDBJ whole genome shotgun (WGS) entry which is preliminary data.</text>
</comment>
<feature type="non-terminal residue" evidence="2">
    <location>
        <position position="187"/>
    </location>
</feature>
<feature type="compositionally biased region" description="Basic and acidic residues" evidence="1">
    <location>
        <begin position="83"/>
        <end position="94"/>
    </location>
</feature>
<evidence type="ECO:0000313" key="3">
    <source>
        <dbReference type="Proteomes" id="UP000324800"/>
    </source>
</evidence>
<evidence type="ECO:0000313" key="2">
    <source>
        <dbReference type="EMBL" id="KAA6312200.1"/>
    </source>
</evidence>
<feature type="region of interest" description="Disordered" evidence="1">
    <location>
        <begin position="1"/>
        <end position="35"/>
    </location>
</feature>
<proteinExistence type="predicted"/>
<feature type="region of interest" description="Disordered" evidence="1">
    <location>
        <begin position="70"/>
        <end position="149"/>
    </location>
</feature>
<evidence type="ECO:0000256" key="1">
    <source>
        <dbReference type="SAM" id="MobiDB-lite"/>
    </source>
</evidence>
<dbReference type="Proteomes" id="UP000324800">
    <property type="component" value="Unassembled WGS sequence"/>
</dbReference>
<protein>
    <submittedName>
        <fullName evidence="2">Uncharacterized protein</fullName>
    </submittedName>
</protein>
<name>A0A5J4PTG5_9EUKA</name>
<feature type="compositionally biased region" description="Basic and acidic residues" evidence="1">
    <location>
        <begin position="1"/>
        <end position="12"/>
    </location>
</feature>
<feature type="compositionally biased region" description="Acidic residues" evidence="1">
    <location>
        <begin position="95"/>
        <end position="123"/>
    </location>
</feature>
<dbReference type="EMBL" id="SNRW01048896">
    <property type="protein sequence ID" value="KAA6312200.1"/>
    <property type="molecule type" value="Genomic_DNA"/>
</dbReference>